<sequence length="178" mass="19907">MSFFSPPPSSRLLTGLCAVYAMLLLTIIVLIVALRSPGQSEPDRTLEKQLGNLSAMINAQVERLSQDGGKFMEKLNHINTSVQIIINDKSKDQMKSGLEDVMVALGKLSDRVKKLLLNGTSEITCPDGWLYYSLSCYFISKVGKSWEESTKICKDKNSHLVVVNSEEEQVCQERQQIH</sequence>
<dbReference type="SUPFAM" id="SSF56436">
    <property type="entry name" value="C-type lectin-like"/>
    <property type="match status" value="1"/>
</dbReference>
<keyword evidence="5" id="KW-1185">Reference proteome</keyword>
<dbReference type="PANTHER" id="PTHR46746">
    <property type="entry name" value="KILLER CELL LECTIN-LIKE RECEPTOR SUBFAMILY F MEMBER 2"/>
    <property type="match status" value="1"/>
</dbReference>
<keyword evidence="2" id="KW-1015">Disulfide bond</keyword>
<evidence type="ECO:0000313" key="5">
    <source>
        <dbReference type="Proteomes" id="UP001295444"/>
    </source>
</evidence>
<keyword evidence="3" id="KW-0472">Membrane</keyword>
<dbReference type="PANTHER" id="PTHR46746:SF9">
    <property type="entry name" value="CD209 ANTIGEN-LIKE PROTEIN C-LIKE"/>
    <property type="match status" value="1"/>
</dbReference>
<accession>A0AAD1VW10</accession>
<dbReference type="GO" id="GO:0030246">
    <property type="term" value="F:carbohydrate binding"/>
    <property type="evidence" value="ECO:0007669"/>
    <property type="project" value="UniProtKB-KW"/>
</dbReference>
<dbReference type="Proteomes" id="UP001295444">
    <property type="component" value="Chromosome 03"/>
</dbReference>
<feature type="transmembrane region" description="Helical" evidence="3">
    <location>
        <begin position="12"/>
        <end position="34"/>
    </location>
</feature>
<dbReference type="AlphaFoldDB" id="A0AAD1VW10"/>
<protein>
    <submittedName>
        <fullName evidence="4">Uncharacterized protein</fullName>
    </submittedName>
</protein>
<dbReference type="Gene3D" id="3.10.100.10">
    <property type="entry name" value="Mannose-Binding Protein A, subunit A"/>
    <property type="match status" value="1"/>
</dbReference>
<name>A0AAD1VW10_PELCU</name>
<reference evidence="4" key="1">
    <citation type="submission" date="2022-03" db="EMBL/GenBank/DDBJ databases">
        <authorList>
            <person name="Alioto T."/>
            <person name="Alioto T."/>
            <person name="Gomez Garrido J."/>
        </authorList>
    </citation>
    <scope>NUCLEOTIDE SEQUENCE</scope>
</reference>
<gene>
    <name evidence="4" type="ORF">PECUL_23A020624</name>
</gene>
<keyword evidence="1" id="KW-0430">Lectin</keyword>
<evidence type="ECO:0000256" key="1">
    <source>
        <dbReference type="ARBA" id="ARBA00022734"/>
    </source>
</evidence>
<dbReference type="EMBL" id="OW240914">
    <property type="protein sequence ID" value="CAH2272366.1"/>
    <property type="molecule type" value="Genomic_DNA"/>
</dbReference>
<evidence type="ECO:0000313" key="4">
    <source>
        <dbReference type="EMBL" id="CAH2272366.1"/>
    </source>
</evidence>
<keyword evidence="3" id="KW-1133">Transmembrane helix</keyword>
<organism evidence="4 5">
    <name type="scientific">Pelobates cultripes</name>
    <name type="common">Western spadefoot toad</name>
    <dbReference type="NCBI Taxonomy" id="61616"/>
    <lineage>
        <taxon>Eukaryota</taxon>
        <taxon>Metazoa</taxon>
        <taxon>Chordata</taxon>
        <taxon>Craniata</taxon>
        <taxon>Vertebrata</taxon>
        <taxon>Euteleostomi</taxon>
        <taxon>Amphibia</taxon>
        <taxon>Batrachia</taxon>
        <taxon>Anura</taxon>
        <taxon>Pelobatoidea</taxon>
        <taxon>Pelobatidae</taxon>
        <taxon>Pelobates</taxon>
    </lineage>
</organism>
<proteinExistence type="predicted"/>
<dbReference type="InterPro" id="IPR016186">
    <property type="entry name" value="C-type_lectin-like/link_sf"/>
</dbReference>
<evidence type="ECO:0000256" key="2">
    <source>
        <dbReference type="ARBA" id="ARBA00023157"/>
    </source>
</evidence>
<dbReference type="InterPro" id="IPR051379">
    <property type="entry name" value="C-type_Lectin_Receptor_IMM"/>
</dbReference>
<dbReference type="InterPro" id="IPR016187">
    <property type="entry name" value="CTDL_fold"/>
</dbReference>
<evidence type="ECO:0000256" key="3">
    <source>
        <dbReference type="SAM" id="Phobius"/>
    </source>
</evidence>
<keyword evidence="3" id="KW-0812">Transmembrane</keyword>